<evidence type="ECO:0000313" key="3">
    <source>
        <dbReference type="Proteomes" id="UP000001072"/>
    </source>
</evidence>
<dbReference type="Proteomes" id="UP000001072">
    <property type="component" value="Unassembled WGS sequence"/>
</dbReference>
<dbReference type="HOGENOM" id="CLU_1115962_0_0_1"/>
<name>F4S7E2_MELLP</name>
<organism evidence="3">
    <name type="scientific">Melampsora larici-populina (strain 98AG31 / pathotype 3-4-7)</name>
    <name type="common">Poplar leaf rust fungus</name>
    <dbReference type="NCBI Taxonomy" id="747676"/>
    <lineage>
        <taxon>Eukaryota</taxon>
        <taxon>Fungi</taxon>
        <taxon>Dikarya</taxon>
        <taxon>Basidiomycota</taxon>
        <taxon>Pucciniomycotina</taxon>
        <taxon>Pucciniomycetes</taxon>
        <taxon>Pucciniales</taxon>
        <taxon>Melampsoraceae</taxon>
        <taxon>Melampsora</taxon>
    </lineage>
</organism>
<dbReference type="VEuPathDB" id="FungiDB:MELLADRAFT_68600"/>
<feature type="region of interest" description="Disordered" evidence="1">
    <location>
        <begin position="115"/>
        <end position="165"/>
    </location>
</feature>
<dbReference type="RefSeq" id="XP_007417298.1">
    <property type="nucleotide sequence ID" value="XM_007417236.1"/>
</dbReference>
<evidence type="ECO:0000313" key="2">
    <source>
        <dbReference type="EMBL" id="EGF99439.1"/>
    </source>
</evidence>
<proteinExistence type="predicted"/>
<keyword evidence="3" id="KW-1185">Reference proteome</keyword>
<dbReference type="InParanoid" id="F4S7E2"/>
<dbReference type="KEGG" id="mlr:MELLADRAFT_68600"/>
<dbReference type="AlphaFoldDB" id="F4S7E2"/>
<evidence type="ECO:0000256" key="1">
    <source>
        <dbReference type="SAM" id="MobiDB-lite"/>
    </source>
</evidence>
<dbReference type="GeneID" id="18931068"/>
<accession>F4S7E2</accession>
<gene>
    <name evidence="2" type="ORF">MELLADRAFT_68600</name>
</gene>
<dbReference type="EMBL" id="GL883159">
    <property type="protein sequence ID" value="EGF99439.1"/>
    <property type="molecule type" value="Genomic_DNA"/>
</dbReference>
<reference evidence="3" key="1">
    <citation type="journal article" date="2011" name="Proc. Natl. Acad. Sci. U.S.A.">
        <title>Obligate biotrophy features unraveled by the genomic analysis of rust fungi.</title>
        <authorList>
            <person name="Duplessis S."/>
            <person name="Cuomo C.A."/>
            <person name="Lin Y.-C."/>
            <person name="Aerts A."/>
            <person name="Tisserant E."/>
            <person name="Veneault-Fourrey C."/>
            <person name="Joly D.L."/>
            <person name="Hacquard S."/>
            <person name="Amselem J."/>
            <person name="Cantarel B.L."/>
            <person name="Chiu R."/>
            <person name="Coutinho P.M."/>
            <person name="Feau N."/>
            <person name="Field M."/>
            <person name="Frey P."/>
            <person name="Gelhaye E."/>
            <person name="Goldberg J."/>
            <person name="Grabherr M.G."/>
            <person name="Kodira C.D."/>
            <person name="Kohler A."/>
            <person name="Kuees U."/>
            <person name="Lindquist E.A."/>
            <person name="Lucas S.M."/>
            <person name="Mago R."/>
            <person name="Mauceli E."/>
            <person name="Morin E."/>
            <person name="Murat C."/>
            <person name="Pangilinan J.L."/>
            <person name="Park R."/>
            <person name="Pearson M."/>
            <person name="Quesneville H."/>
            <person name="Rouhier N."/>
            <person name="Sakthikumar S."/>
            <person name="Salamov A.A."/>
            <person name="Schmutz J."/>
            <person name="Selles B."/>
            <person name="Shapiro H."/>
            <person name="Tanguay P."/>
            <person name="Tuskan G.A."/>
            <person name="Henrissat B."/>
            <person name="Van de Peer Y."/>
            <person name="Rouze P."/>
            <person name="Ellis J.G."/>
            <person name="Dodds P.N."/>
            <person name="Schein J.E."/>
            <person name="Zhong S."/>
            <person name="Hamelin R.C."/>
            <person name="Grigoriev I.V."/>
            <person name="Szabo L.J."/>
            <person name="Martin F."/>
        </authorList>
    </citation>
    <scope>NUCLEOTIDE SEQUENCE [LARGE SCALE GENOMIC DNA]</scope>
    <source>
        <strain evidence="3">98AG31 / pathotype 3-4-7</strain>
    </source>
</reference>
<protein>
    <submittedName>
        <fullName evidence="2">Uncharacterized protein</fullName>
    </submittedName>
</protein>
<sequence length="249" mass="28301">MAIRVYDEFTTPPPRHRPKRLPIRCAGRGHKLIWDAVAPRRSLGTLNQRAGTSRNHLQSNPKLEHIDFDCSPLQDYGLTRHASQLKRKGRLAEFESLPSPLRSFESMSLEDGPFWTSTPLKPAITRGKRSPLRPDCDIGSPQMGRNDKRRRLDSPGKDSAGYQTSSKIRFNYPSQLHQKDKAKPMGDRFSEMRASLMKPVVFDLNRRPNHGRAPKREFMEICGTNKPLLSGKPTSFETPFGANARCLRI</sequence>